<dbReference type="Pfam" id="PF13561">
    <property type="entry name" value="adh_short_C2"/>
    <property type="match status" value="1"/>
</dbReference>
<proteinExistence type="inferred from homology"/>
<dbReference type="GO" id="GO:0016491">
    <property type="term" value="F:oxidoreductase activity"/>
    <property type="evidence" value="ECO:0007669"/>
    <property type="project" value="UniProtKB-KW"/>
</dbReference>
<dbReference type="PRINTS" id="PR00081">
    <property type="entry name" value="GDHRDH"/>
</dbReference>
<comment type="similarity">
    <text evidence="1">Belongs to the short-chain dehydrogenases/reductases (SDR) family.</text>
</comment>
<evidence type="ECO:0000256" key="2">
    <source>
        <dbReference type="ARBA" id="ARBA00023002"/>
    </source>
</evidence>
<dbReference type="PANTHER" id="PTHR43639:SF1">
    <property type="entry name" value="SHORT-CHAIN DEHYDROGENASE_REDUCTASE FAMILY PROTEIN"/>
    <property type="match status" value="1"/>
</dbReference>
<dbReference type="Gene3D" id="3.40.50.720">
    <property type="entry name" value="NAD(P)-binding Rossmann-like Domain"/>
    <property type="match status" value="1"/>
</dbReference>
<dbReference type="InterPro" id="IPR002347">
    <property type="entry name" value="SDR_fam"/>
</dbReference>
<keyword evidence="2 4" id="KW-0560">Oxidoreductase</keyword>
<dbReference type="PANTHER" id="PTHR43639">
    <property type="entry name" value="OXIDOREDUCTASE, SHORT-CHAIN DEHYDROGENASE/REDUCTASE FAMILY (AFU_ORTHOLOGUE AFUA_5G02870)"/>
    <property type="match status" value="1"/>
</dbReference>
<dbReference type="RefSeq" id="WP_380625107.1">
    <property type="nucleotide sequence ID" value="NZ_JBHSDK010000061.1"/>
</dbReference>
<comment type="caution">
    <text evidence="4">The sequence shown here is derived from an EMBL/GenBank/DDBJ whole genome shotgun (WGS) entry which is preliminary data.</text>
</comment>
<gene>
    <name evidence="4" type="ORF">ACFPET_21515</name>
</gene>
<dbReference type="Proteomes" id="UP001595823">
    <property type="component" value="Unassembled WGS sequence"/>
</dbReference>
<keyword evidence="5" id="KW-1185">Reference proteome</keyword>
<dbReference type="InterPro" id="IPR057326">
    <property type="entry name" value="KR_dom"/>
</dbReference>
<dbReference type="SUPFAM" id="SSF51735">
    <property type="entry name" value="NAD(P)-binding Rossmann-fold domains"/>
    <property type="match status" value="1"/>
</dbReference>
<sequence length="256" mass="26726">MSDTKTALVTGGTRGIGRAIALALAEDGYGVVGLHYAGNEDAARETAREIEKKGATPLLLRRAFGDDTVAAAKALAADFLDKVEGETGERRVHALVNNAGIGEPQGLGEIDEETYRRVVDVNLTAPLFLTQELAPQLADGSGRVVNISTGFTRIAAPTHVAYAASKGALNTLTLALAPVLGRRNITVNAVMPGVIETDMNAGWLGDPEARAGAEAYSVFGRIGQPEEVAELVAYLASERSRWTTGQILDATGGSAL</sequence>
<reference evidence="5" key="1">
    <citation type="journal article" date="2019" name="Int. J. Syst. Evol. Microbiol.">
        <title>The Global Catalogue of Microorganisms (GCM) 10K type strain sequencing project: providing services to taxonomists for standard genome sequencing and annotation.</title>
        <authorList>
            <consortium name="The Broad Institute Genomics Platform"/>
            <consortium name="The Broad Institute Genome Sequencing Center for Infectious Disease"/>
            <person name="Wu L."/>
            <person name="Ma J."/>
        </authorList>
    </citation>
    <scope>NUCLEOTIDE SEQUENCE [LARGE SCALE GENOMIC DNA]</scope>
    <source>
        <strain evidence="5">IBRC-M 10908</strain>
    </source>
</reference>
<feature type="domain" description="Ketoreductase" evidence="3">
    <location>
        <begin position="5"/>
        <end position="188"/>
    </location>
</feature>
<dbReference type="EMBL" id="JBHSDK010000061">
    <property type="protein sequence ID" value="MFC4337778.1"/>
    <property type="molecule type" value="Genomic_DNA"/>
</dbReference>
<protein>
    <submittedName>
        <fullName evidence="4">SDR family NAD(P)-dependent oxidoreductase</fullName>
        <ecNumber evidence="4">1.1.1.-</ecNumber>
    </submittedName>
</protein>
<evidence type="ECO:0000313" key="4">
    <source>
        <dbReference type="EMBL" id="MFC4337778.1"/>
    </source>
</evidence>
<name>A0ABV8U522_9ACTN</name>
<dbReference type="EC" id="1.1.1.-" evidence="4"/>
<evidence type="ECO:0000256" key="1">
    <source>
        <dbReference type="ARBA" id="ARBA00006484"/>
    </source>
</evidence>
<evidence type="ECO:0000259" key="3">
    <source>
        <dbReference type="SMART" id="SM00822"/>
    </source>
</evidence>
<dbReference type="SMART" id="SM00822">
    <property type="entry name" value="PKS_KR"/>
    <property type="match status" value="1"/>
</dbReference>
<accession>A0ABV8U522</accession>
<evidence type="ECO:0000313" key="5">
    <source>
        <dbReference type="Proteomes" id="UP001595823"/>
    </source>
</evidence>
<dbReference type="PRINTS" id="PR00080">
    <property type="entry name" value="SDRFAMILY"/>
</dbReference>
<dbReference type="InterPro" id="IPR036291">
    <property type="entry name" value="NAD(P)-bd_dom_sf"/>
</dbReference>
<organism evidence="4 5">
    <name type="scientific">Salininema proteolyticum</name>
    <dbReference type="NCBI Taxonomy" id="1607685"/>
    <lineage>
        <taxon>Bacteria</taxon>
        <taxon>Bacillati</taxon>
        <taxon>Actinomycetota</taxon>
        <taxon>Actinomycetes</taxon>
        <taxon>Glycomycetales</taxon>
        <taxon>Glycomycetaceae</taxon>
        <taxon>Salininema</taxon>
    </lineage>
</organism>